<dbReference type="InterPro" id="IPR012373">
    <property type="entry name" value="Ferrdict_sens_TM"/>
</dbReference>
<keyword evidence="1" id="KW-0812">Transmembrane</keyword>
<evidence type="ECO:0000259" key="3">
    <source>
        <dbReference type="Pfam" id="PF16220"/>
    </source>
</evidence>
<evidence type="ECO:0000313" key="5">
    <source>
        <dbReference type="Proteomes" id="UP000664399"/>
    </source>
</evidence>
<evidence type="ECO:0000313" key="4">
    <source>
        <dbReference type="EMBL" id="MBO1329068.1"/>
    </source>
</evidence>
<comment type="caution">
    <text evidence="4">The sequence shown here is derived from an EMBL/GenBank/DDBJ whole genome shotgun (WGS) entry which is preliminary data.</text>
</comment>
<evidence type="ECO:0000259" key="2">
    <source>
        <dbReference type="Pfam" id="PF04773"/>
    </source>
</evidence>
<sequence length="329" mass="35882">MAEAGRGWIHHRTPRNIALSDEAIEWLVVLHSGRSSDTDRNAYAEWRQRSPAHEEAAREAEILFGQSGNTTAAGDYQIMGDALAAPPYQQRARRLGRRALGASLVAGITAWIAGPAFLSSITALLATYHTAVGERRQIRLGDGSSIWLNTATSLSVEFTERQRSVILHAGEALFDVVRDQMRPFVVRSGNGEAEALGTVYAVKRDGATTNVSVQTGAVAVRDGEGEQRVEAGESVRYGDGIVSAPVPVDMADLTSWTRGKLIFNQKALVTVALELGRYRHSRILVIGHRLREMKITGVFDIDDNEALLTALETSAGARITRLPYLLMIH</sequence>
<dbReference type="PIRSF" id="PIRSF018266">
    <property type="entry name" value="FecR"/>
    <property type="match status" value="1"/>
</dbReference>
<protein>
    <submittedName>
        <fullName evidence="4">FecR domain-containing protein</fullName>
    </submittedName>
</protein>
<dbReference type="PANTHER" id="PTHR30273:SF2">
    <property type="entry name" value="PROTEIN FECR"/>
    <property type="match status" value="1"/>
</dbReference>
<dbReference type="PANTHER" id="PTHR30273">
    <property type="entry name" value="PERIPLASMIC SIGNAL SENSOR AND SIGMA FACTOR ACTIVATOR FECR-RELATED"/>
    <property type="match status" value="1"/>
</dbReference>
<dbReference type="RefSeq" id="WP_207854939.1">
    <property type="nucleotide sequence ID" value="NZ_JAFVMG010000013.1"/>
</dbReference>
<dbReference type="Pfam" id="PF04773">
    <property type="entry name" value="FecR"/>
    <property type="match status" value="1"/>
</dbReference>
<dbReference type="Gene3D" id="3.55.50.30">
    <property type="match status" value="1"/>
</dbReference>
<feature type="transmembrane region" description="Helical" evidence="1">
    <location>
        <begin position="99"/>
        <end position="118"/>
    </location>
</feature>
<reference evidence="4 5" key="1">
    <citation type="submission" date="2021-03" db="EMBL/GenBank/DDBJ databases">
        <title>The complete genome sequence of Acetobacter suratthaniensis TBRC 1719.</title>
        <authorList>
            <person name="Charoenyingcharoen P."/>
            <person name="Yukphan P."/>
        </authorList>
    </citation>
    <scope>NUCLEOTIDE SEQUENCE [LARGE SCALE GENOMIC DNA]</scope>
    <source>
        <strain evidence="4 5">TBRC 1719</strain>
    </source>
</reference>
<evidence type="ECO:0000256" key="1">
    <source>
        <dbReference type="SAM" id="Phobius"/>
    </source>
</evidence>
<accession>A0ABS3LNY5</accession>
<keyword evidence="1" id="KW-0472">Membrane</keyword>
<dbReference type="InterPro" id="IPR006860">
    <property type="entry name" value="FecR"/>
</dbReference>
<dbReference type="InterPro" id="IPR032623">
    <property type="entry name" value="FecR_N"/>
</dbReference>
<feature type="domain" description="FecR protein" evidence="2">
    <location>
        <begin position="127"/>
        <end position="218"/>
    </location>
</feature>
<gene>
    <name evidence="4" type="ORF">J2D75_11360</name>
</gene>
<dbReference type="Gene3D" id="2.60.120.1440">
    <property type="match status" value="1"/>
</dbReference>
<name>A0ABS3LNY5_9PROT</name>
<keyword evidence="5" id="KW-1185">Reference proteome</keyword>
<proteinExistence type="predicted"/>
<dbReference type="Pfam" id="PF16220">
    <property type="entry name" value="DUF4880"/>
    <property type="match status" value="1"/>
</dbReference>
<dbReference type="EMBL" id="JAFVMG010000013">
    <property type="protein sequence ID" value="MBO1329068.1"/>
    <property type="molecule type" value="Genomic_DNA"/>
</dbReference>
<feature type="domain" description="FecR N-terminal" evidence="3">
    <location>
        <begin position="21"/>
        <end position="61"/>
    </location>
</feature>
<organism evidence="4 5">
    <name type="scientific">Acetobacter suratthaniensis</name>
    <dbReference type="NCBI Taxonomy" id="1502841"/>
    <lineage>
        <taxon>Bacteria</taxon>
        <taxon>Pseudomonadati</taxon>
        <taxon>Pseudomonadota</taxon>
        <taxon>Alphaproteobacteria</taxon>
        <taxon>Acetobacterales</taxon>
        <taxon>Acetobacteraceae</taxon>
        <taxon>Acetobacter</taxon>
    </lineage>
</organism>
<dbReference type="Proteomes" id="UP000664399">
    <property type="component" value="Unassembled WGS sequence"/>
</dbReference>
<keyword evidence="1" id="KW-1133">Transmembrane helix</keyword>